<dbReference type="Gene3D" id="2.60.120.260">
    <property type="entry name" value="Galactose-binding domain-like"/>
    <property type="match status" value="1"/>
</dbReference>
<evidence type="ECO:0000256" key="3">
    <source>
        <dbReference type="SAM" id="SignalP"/>
    </source>
</evidence>
<evidence type="ECO:0000256" key="1">
    <source>
        <dbReference type="ARBA" id="ARBA00022729"/>
    </source>
</evidence>
<dbReference type="Gene3D" id="2.80.10.50">
    <property type="match status" value="1"/>
</dbReference>
<dbReference type="SUPFAM" id="SSF49785">
    <property type="entry name" value="Galactose-binding domain-like"/>
    <property type="match status" value="1"/>
</dbReference>
<reference evidence="6" key="1">
    <citation type="journal article" date="2019" name="Int. J. Syst. Evol. Microbiol.">
        <title>The Global Catalogue of Microorganisms (GCM) 10K type strain sequencing project: providing services to taxonomists for standard genome sequencing and annotation.</title>
        <authorList>
            <consortium name="The Broad Institute Genomics Platform"/>
            <consortium name="The Broad Institute Genome Sequencing Center for Infectious Disease"/>
            <person name="Wu L."/>
            <person name="Ma J."/>
        </authorList>
    </citation>
    <scope>NUCLEOTIDE SEQUENCE [LARGE SCALE GENOMIC DNA]</scope>
    <source>
        <strain evidence="6">CGMCC 1.18578</strain>
    </source>
</reference>
<dbReference type="InterPro" id="IPR006584">
    <property type="entry name" value="Cellulose-bd_IV"/>
</dbReference>
<keyword evidence="1 3" id="KW-0732">Signal</keyword>
<dbReference type="EMBL" id="JBHSNC010000059">
    <property type="protein sequence ID" value="MFC5532597.1"/>
    <property type="molecule type" value="Genomic_DNA"/>
</dbReference>
<evidence type="ECO:0000259" key="4">
    <source>
        <dbReference type="PROSITE" id="PS51175"/>
    </source>
</evidence>
<organism evidence="5 6">
    <name type="scientific">Cohnella yongneupensis</name>
    <dbReference type="NCBI Taxonomy" id="425006"/>
    <lineage>
        <taxon>Bacteria</taxon>
        <taxon>Bacillati</taxon>
        <taxon>Bacillota</taxon>
        <taxon>Bacilli</taxon>
        <taxon>Bacillales</taxon>
        <taxon>Paenibacillaceae</taxon>
        <taxon>Cohnella</taxon>
    </lineage>
</organism>
<dbReference type="CDD" id="cd04080">
    <property type="entry name" value="CBM6_cellulase-like"/>
    <property type="match status" value="1"/>
</dbReference>
<feature type="signal peptide" evidence="3">
    <location>
        <begin position="1"/>
        <end position="31"/>
    </location>
</feature>
<dbReference type="SMART" id="SM00606">
    <property type="entry name" value="CBD_IV"/>
    <property type="match status" value="1"/>
</dbReference>
<dbReference type="RefSeq" id="WP_378114585.1">
    <property type="nucleotide sequence ID" value="NZ_JBHSNC010000059.1"/>
</dbReference>
<dbReference type="PANTHER" id="PTHR10551:SF9">
    <property type="entry name" value="FASCIN-2"/>
    <property type="match status" value="1"/>
</dbReference>
<dbReference type="SUPFAM" id="SSF50405">
    <property type="entry name" value="Actin-crosslinking proteins"/>
    <property type="match status" value="1"/>
</dbReference>
<sequence>MTRGNAGWMLSRSMKKALLLLAALLVLPALALNGPGKADAALPVIGETIALKALSNNNYVCADNAGADPLIANRATAGVWEQFVVRDAGGGLFALQSNANNKYVSKRADNVLIASATTIGANEKFQIIDAGGNNVYLKSGANNQYVDADISPTLPLIANRASAGPWETFQKVVVSTPQPQGPHYLGVTFGISKETMTGGPYVNQGNQIFDLPLFKSTADEAKFWDNYVEELVTSGVDFVAPTIRGYLDPAHPANNGGDTRKLSGLVDAINRRGAGAQLKISALDDTPASMTDKKNAFKHGTGGYNPPFDVGDANGTGEGGYAYIWDHNLRAFFTAVPDNLRFKIDGRPVIYEWAMGDFAFTNQGNGNLKKMVEYIRQRAQAEFGVNPYLIVDQSWLSEDPTVASVVDGVHGWFPVPGGRTVTTFGGNNFGVAVPSFRFVVGSTNMNIDPNHGQTLIDNLNATVPNSLVTLVEGFTDWEENAATWRGREGAYAATKYDYPNQMINILRRFSRSPFPAQLRIEAESADSYNDTTSGSATGVYRDGSMDVETTSDAGGGWDVGYTEAGEWLEWKEVPLQGAVTLKLRVASPLSGKRIRFVIDGVAGATVTVPNTGDWQSYQTINAGTFSFGSGTYHTVRLEMLDGGINLNYWTN</sequence>
<dbReference type="Pfam" id="PF16402">
    <property type="entry name" value="DUF5010"/>
    <property type="match status" value="1"/>
</dbReference>
<feature type="compositionally biased region" description="Polar residues" evidence="2">
    <location>
        <begin position="526"/>
        <end position="536"/>
    </location>
</feature>
<dbReference type="Gene3D" id="3.20.20.80">
    <property type="entry name" value="Glycosidases"/>
    <property type="match status" value="1"/>
</dbReference>
<evidence type="ECO:0000256" key="2">
    <source>
        <dbReference type="SAM" id="MobiDB-lite"/>
    </source>
</evidence>
<proteinExistence type="predicted"/>
<evidence type="ECO:0000313" key="6">
    <source>
        <dbReference type="Proteomes" id="UP001596108"/>
    </source>
</evidence>
<accession>A0ABW0R8E6</accession>
<gene>
    <name evidence="5" type="ORF">ACFPQ4_24525</name>
</gene>
<dbReference type="PROSITE" id="PS51175">
    <property type="entry name" value="CBM6"/>
    <property type="match status" value="1"/>
</dbReference>
<dbReference type="InterPro" id="IPR008979">
    <property type="entry name" value="Galactose-bd-like_sf"/>
</dbReference>
<dbReference type="Proteomes" id="UP001596108">
    <property type="component" value="Unassembled WGS sequence"/>
</dbReference>
<dbReference type="InterPro" id="IPR032178">
    <property type="entry name" value="DUF5010"/>
</dbReference>
<dbReference type="InterPro" id="IPR041342">
    <property type="entry name" value="CBM35"/>
</dbReference>
<dbReference type="InterPro" id="IPR005084">
    <property type="entry name" value="CBM6"/>
</dbReference>
<dbReference type="InterPro" id="IPR010431">
    <property type="entry name" value="Fascin"/>
</dbReference>
<comment type="caution">
    <text evidence="5">The sequence shown here is derived from an EMBL/GenBank/DDBJ whole genome shotgun (WGS) entry which is preliminary data.</text>
</comment>
<name>A0ABW0R8E6_9BACL</name>
<dbReference type="PANTHER" id="PTHR10551">
    <property type="entry name" value="FASCIN"/>
    <property type="match status" value="1"/>
</dbReference>
<feature type="chain" id="PRO_5047146785" evidence="3">
    <location>
        <begin position="32"/>
        <end position="651"/>
    </location>
</feature>
<evidence type="ECO:0000313" key="5">
    <source>
        <dbReference type="EMBL" id="MFC5532597.1"/>
    </source>
</evidence>
<feature type="region of interest" description="Disordered" evidence="2">
    <location>
        <begin position="525"/>
        <end position="544"/>
    </location>
</feature>
<protein>
    <submittedName>
        <fullName evidence="5">DUF5010 domain-containing protein</fullName>
    </submittedName>
</protein>
<feature type="domain" description="CBM6" evidence="4">
    <location>
        <begin position="518"/>
        <end position="651"/>
    </location>
</feature>
<keyword evidence="6" id="KW-1185">Reference proteome</keyword>
<dbReference type="InterPro" id="IPR008999">
    <property type="entry name" value="Actin-crosslinking"/>
</dbReference>
<dbReference type="Pfam" id="PF18099">
    <property type="entry name" value="CBM_35_2"/>
    <property type="match status" value="1"/>
</dbReference>
<dbReference type="CDD" id="cd00257">
    <property type="entry name" value="beta-trefoil_FSCN-like"/>
    <property type="match status" value="1"/>
</dbReference>